<organism evidence="10">
    <name type="scientific">Bactrocera latifrons</name>
    <name type="common">Malaysian fruit fly</name>
    <name type="synonym">Chaetodacus latifrons</name>
    <dbReference type="NCBI Taxonomy" id="174628"/>
    <lineage>
        <taxon>Eukaryota</taxon>
        <taxon>Metazoa</taxon>
        <taxon>Ecdysozoa</taxon>
        <taxon>Arthropoda</taxon>
        <taxon>Hexapoda</taxon>
        <taxon>Insecta</taxon>
        <taxon>Pterygota</taxon>
        <taxon>Neoptera</taxon>
        <taxon>Endopterygota</taxon>
        <taxon>Diptera</taxon>
        <taxon>Brachycera</taxon>
        <taxon>Muscomorpha</taxon>
        <taxon>Tephritoidea</taxon>
        <taxon>Tephritidae</taxon>
        <taxon>Bactrocera</taxon>
        <taxon>Bactrocera</taxon>
    </lineage>
</organism>
<evidence type="ECO:0000256" key="4">
    <source>
        <dbReference type="ARBA" id="ARBA00022723"/>
    </source>
</evidence>
<dbReference type="GO" id="GO:0004497">
    <property type="term" value="F:monooxygenase activity"/>
    <property type="evidence" value="ECO:0007669"/>
    <property type="project" value="UniProtKB-KW"/>
</dbReference>
<keyword evidence="6 8" id="KW-0408">Iron</keyword>
<keyword evidence="4 8" id="KW-0479">Metal-binding</keyword>
<dbReference type="SUPFAM" id="SSF48264">
    <property type="entry name" value="Cytochrome P450"/>
    <property type="match status" value="1"/>
</dbReference>
<dbReference type="OrthoDB" id="3945418at2759"/>
<evidence type="ECO:0000256" key="7">
    <source>
        <dbReference type="ARBA" id="ARBA00023033"/>
    </source>
</evidence>
<protein>
    <submittedName>
        <fullName evidence="10">Cytochrome P450 315a1, mitochondrial</fullName>
    </submittedName>
</protein>
<comment type="similarity">
    <text evidence="2">Belongs to the cytochrome P450 family.</text>
</comment>
<evidence type="ECO:0000313" key="10">
    <source>
        <dbReference type="EMBL" id="JAI22803.1"/>
    </source>
</evidence>
<evidence type="ECO:0000256" key="8">
    <source>
        <dbReference type="PIRSR" id="PIRSR602401-1"/>
    </source>
</evidence>
<keyword evidence="3 8" id="KW-0349">Heme</keyword>
<dbReference type="PRINTS" id="PR00385">
    <property type="entry name" value="P450"/>
</dbReference>
<evidence type="ECO:0000256" key="5">
    <source>
        <dbReference type="ARBA" id="ARBA00023002"/>
    </source>
</evidence>
<dbReference type="GO" id="GO:0016705">
    <property type="term" value="F:oxidoreductase activity, acting on paired donors, with incorporation or reduction of molecular oxygen"/>
    <property type="evidence" value="ECO:0007669"/>
    <property type="project" value="InterPro"/>
</dbReference>
<dbReference type="EMBL" id="GDHF01029511">
    <property type="protein sequence ID" value="JAI22803.1"/>
    <property type="molecule type" value="Transcribed_RNA"/>
</dbReference>
<dbReference type="InterPro" id="IPR001128">
    <property type="entry name" value="Cyt_P450"/>
</dbReference>
<dbReference type="InterPro" id="IPR002401">
    <property type="entry name" value="Cyt_P450_E_grp-I"/>
</dbReference>
<name>A0A0K8U898_BACLA</name>
<feature type="signal peptide" evidence="9">
    <location>
        <begin position="1"/>
        <end position="27"/>
    </location>
</feature>
<evidence type="ECO:0000256" key="6">
    <source>
        <dbReference type="ARBA" id="ARBA00023004"/>
    </source>
</evidence>
<proteinExistence type="inferred from homology"/>
<dbReference type="InterPro" id="IPR050479">
    <property type="entry name" value="CYP11_CYP27_families"/>
</dbReference>
<keyword evidence="9" id="KW-0732">Signal</keyword>
<sequence length="568" mass="63812">MLNLLPSAVLNALRAFWLRLLVICGRTHKCHLGEGEYLTPSTAAATISITATAKSNEMAATAAPAAQPLAPPPPSTGAWPWKAKVEKSSAEDLQKLPRPKGLPLIGTFWDLVAAGGGQQLHKYVQRRHEELGPIFYERLGGVQDAIFVSSASQMRAVFQYEGQYPRHPLPESWILYNRQHNCQRGLFFMEGPEWLHNRRILNRFLLGGTMKWMDVHIDACTQRLVNLWKTQAAKAQGSYTEVLELEQQLYNWAIDVVCTIMFGVSAAENPHMAKTMDEFSRIVHGIFDTSSALMTFPPQLAKRFNMRIWRDFEASVAAVLKKGNDLIDLLVELPEDITNGLCVKNGVDCHDCSGDSLFQKLILADMPLDTIKRIFVDLVIAAGDTTAYTTEWAFYLLTQNPEMQERLAKEMAAHDGRGNMLVHGLIKEAMRLYPIAPFIGRYLDTEANIGGYQIERNSLVLLSLYTAGRESKHFPDPETAKPERWQRNEETGELREVLQSHGSLPFAIGNRSCIGRRMAMKQMHCLLASVISNFKLQCNNTTPIDCKLRLVTVPDQPLRLAIKLRDIA</sequence>
<dbReference type="PANTHER" id="PTHR24279">
    <property type="entry name" value="CYTOCHROME P450"/>
    <property type="match status" value="1"/>
</dbReference>
<dbReference type="CDD" id="cd11054">
    <property type="entry name" value="CYP24A1-like"/>
    <property type="match status" value="1"/>
</dbReference>
<dbReference type="Pfam" id="PF00067">
    <property type="entry name" value="p450"/>
    <property type="match status" value="1"/>
</dbReference>
<dbReference type="GO" id="GO:0020037">
    <property type="term" value="F:heme binding"/>
    <property type="evidence" value="ECO:0007669"/>
    <property type="project" value="InterPro"/>
</dbReference>
<dbReference type="PRINTS" id="PR00463">
    <property type="entry name" value="EP450I"/>
</dbReference>
<dbReference type="PANTHER" id="PTHR24279:SF120">
    <property type="entry name" value="CYTOCHROME P450"/>
    <property type="match status" value="1"/>
</dbReference>
<keyword evidence="7" id="KW-0503">Monooxygenase</keyword>
<reference evidence="10" key="1">
    <citation type="submission" date="2015-06" db="EMBL/GenBank/DDBJ databases">
        <authorList>
            <person name="Hoefler B.C."/>
            <person name="Straight P.D."/>
        </authorList>
    </citation>
    <scope>NUCLEOTIDE SEQUENCE</scope>
</reference>
<accession>A0A0K8U898</accession>
<evidence type="ECO:0000256" key="1">
    <source>
        <dbReference type="ARBA" id="ARBA00001971"/>
    </source>
</evidence>
<dbReference type="Gene3D" id="1.10.630.10">
    <property type="entry name" value="Cytochrome P450"/>
    <property type="match status" value="1"/>
</dbReference>
<feature type="binding site" description="axial binding residue" evidence="8">
    <location>
        <position position="513"/>
    </location>
    <ligand>
        <name>heme</name>
        <dbReference type="ChEBI" id="CHEBI:30413"/>
    </ligand>
    <ligandPart>
        <name>Fe</name>
        <dbReference type="ChEBI" id="CHEBI:18248"/>
    </ligandPart>
</feature>
<dbReference type="GO" id="GO:0005506">
    <property type="term" value="F:iron ion binding"/>
    <property type="evidence" value="ECO:0007669"/>
    <property type="project" value="InterPro"/>
</dbReference>
<comment type="cofactor">
    <cofactor evidence="1 8">
        <name>heme</name>
        <dbReference type="ChEBI" id="CHEBI:30413"/>
    </cofactor>
</comment>
<keyword evidence="5" id="KW-0560">Oxidoreductase</keyword>
<feature type="chain" id="PRO_5005520793" evidence="9">
    <location>
        <begin position="28"/>
        <end position="568"/>
    </location>
</feature>
<evidence type="ECO:0000256" key="2">
    <source>
        <dbReference type="ARBA" id="ARBA00010617"/>
    </source>
</evidence>
<evidence type="ECO:0000256" key="9">
    <source>
        <dbReference type="SAM" id="SignalP"/>
    </source>
</evidence>
<evidence type="ECO:0000256" key="3">
    <source>
        <dbReference type="ARBA" id="ARBA00022617"/>
    </source>
</evidence>
<dbReference type="InterPro" id="IPR036396">
    <property type="entry name" value="Cyt_P450_sf"/>
</dbReference>
<gene>
    <name evidence="10" type="primary">sad_0</name>
    <name evidence="10" type="ORF">c2_g1_i1</name>
</gene>
<dbReference type="AlphaFoldDB" id="A0A0K8U898"/>